<keyword evidence="2 5" id="KW-0326">Glycosidase</keyword>
<evidence type="ECO:0000256" key="2">
    <source>
        <dbReference type="ARBA" id="ARBA00023295"/>
    </source>
</evidence>
<accession>A0ABW8RKF1</accession>
<evidence type="ECO:0000313" key="7">
    <source>
        <dbReference type="Proteomes" id="UP001623041"/>
    </source>
</evidence>
<dbReference type="InterPro" id="IPR033132">
    <property type="entry name" value="GH_1_N_CS"/>
</dbReference>
<dbReference type="PROSITE" id="PS00572">
    <property type="entry name" value="GLYCOSYL_HYDROL_F1_1"/>
    <property type="match status" value="1"/>
</dbReference>
<dbReference type="EC" id="3.2.1.86" evidence="6"/>
<organism evidence="6 7">
    <name type="scientific">Bacillus salipaludis</name>
    <dbReference type="NCBI Taxonomy" id="2547811"/>
    <lineage>
        <taxon>Bacteria</taxon>
        <taxon>Bacillati</taxon>
        <taxon>Bacillota</taxon>
        <taxon>Bacilli</taxon>
        <taxon>Bacillales</taxon>
        <taxon>Bacillaceae</taxon>
        <taxon>Bacillus</taxon>
    </lineage>
</organism>
<dbReference type="PROSITE" id="PS00653">
    <property type="entry name" value="GLYCOSYL_HYDROL_F1_2"/>
    <property type="match status" value="1"/>
</dbReference>
<dbReference type="Proteomes" id="UP001623041">
    <property type="component" value="Unassembled WGS sequence"/>
</dbReference>
<evidence type="ECO:0000256" key="1">
    <source>
        <dbReference type="ARBA" id="ARBA00010838"/>
    </source>
</evidence>
<dbReference type="Pfam" id="PF00232">
    <property type="entry name" value="Glyco_hydro_1"/>
    <property type="match status" value="1"/>
</dbReference>
<name>A0ABW8RKF1_9BACI</name>
<dbReference type="InterPro" id="IPR017853">
    <property type="entry name" value="GH"/>
</dbReference>
<dbReference type="RefSeq" id="WP_406581618.1">
    <property type="nucleotide sequence ID" value="NZ_JBJHQH010000012.1"/>
</dbReference>
<dbReference type="PANTHER" id="PTHR10353">
    <property type="entry name" value="GLYCOSYL HYDROLASE"/>
    <property type="match status" value="1"/>
</dbReference>
<reference evidence="6 7" key="1">
    <citation type="submission" date="2024-11" db="EMBL/GenBank/DDBJ databases">
        <authorList>
            <person name="Lucas J.A."/>
        </authorList>
    </citation>
    <scope>NUCLEOTIDE SEQUENCE [LARGE SCALE GENOMIC DNA]</scope>
    <source>
        <strain evidence="6 7">Z 5.4</strain>
    </source>
</reference>
<evidence type="ECO:0000313" key="6">
    <source>
        <dbReference type="EMBL" id="MFK9093067.1"/>
    </source>
</evidence>
<sequence>MKATNTNQFPKDFLWGGAIAANQAEGAYLEAGKGLTIVDLLPAGENRRSIMKGNVPSLKPLDGEFYPSHEAIDFYHRYKEDVALFAEMGFKALRISLSWARIFPNGEESSLNEAGLQFYDDLFDELKKYQIEPVVTLAHFDVPVELIEKYGSWRNRKLVSLFELYAKTVFTRYKDKVKYWLTFNEINMLLHLPFLGAGLVFKEGDHRKQIQYQAAHHQLLASALAVKAAHDISPDAKIGCMLAAGSFYPYTCNPDDVYKAMEKDRESYFFIDVQSRGQYPAYAHRFFKDHGITIEMELNDKEILKEGTVDYIGFSYYSSRTTSTDPEVIKKMTSGNVFGSVSNPYVPKSEWGWTIDPKGFRITANQLYDRYQKPLFVVENGLGAVDELTPGGEINDDYRIDYFRQHIAEMAEAIEDGVEILGYTSWGPIDLISASSGEMKKRYGYIYVDKDNEGNGTLKRIKKKSFSWYKKVIESNGDIR</sequence>
<dbReference type="PANTHER" id="PTHR10353:SF296">
    <property type="entry name" value="6-PHOSPHO-BETA-GLUCOSIDASE"/>
    <property type="match status" value="1"/>
</dbReference>
<gene>
    <name evidence="6" type="primary">ascB</name>
    <name evidence="6" type="ORF">ACJEBI_16460</name>
</gene>
<dbReference type="GO" id="GO:0008706">
    <property type="term" value="F:6-phospho-beta-glucosidase activity"/>
    <property type="evidence" value="ECO:0007669"/>
    <property type="project" value="UniProtKB-EC"/>
</dbReference>
<evidence type="ECO:0000256" key="4">
    <source>
        <dbReference type="RuleBase" id="RU003690"/>
    </source>
</evidence>
<dbReference type="EMBL" id="JBJHQH010000012">
    <property type="protein sequence ID" value="MFK9093067.1"/>
    <property type="molecule type" value="Genomic_DNA"/>
</dbReference>
<proteinExistence type="inferred from homology"/>
<protein>
    <submittedName>
        <fullName evidence="6">6-phospho-beta-glucosidase</fullName>
        <ecNumber evidence="6">3.2.1.86</ecNumber>
    </submittedName>
</protein>
<evidence type="ECO:0000256" key="5">
    <source>
        <dbReference type="RuleBase" id="RU004468"/>
    </source>
</evidence>
<keyword evidence="5 6" id="KW-0378">Hydrolase</keyword>
<dbReference type="SUPFAM" id="SSF51445">
    <property type="entry name" value="(Trans)glycosidases"/>
    <property type="match status" value="1"/>
</dbReference>
<dbReference type="InterPro" id="IPR018120">
    <property type="entry name" value="Glyco_hydro_1_AS"/>
</dbReference>
<feature type="active site" description="Nucleophile" evidence="3">
    <location>
        <position position="379"/>
    </location>
</feature>
<dbReference type="NCBIfam" id="NF007154">
    <property type="entry name" value="PRK09589.1"/>
    <property type="match status" value="1"/>
</dbReference>
<dbReference type="InterPro" id="IPR001360">
    <property type="entry name" value="Glyco_hydro_1"/>
</dbReference>
<evidence type="ECO:0000256" key="3">
    <source>
        <dbReference type="PROSITE-ProRule" id="PRU10055"/>
    </source>
</evidence>
<comment type="similarity">
    <text evidence="1 4">Belongs to the glycosyl hydrolase 1 family.</text>
</comment>
<comment type="caution">
    <text evidence="6">The sequence shown here is derived from an EMBL/GenBank/DDBJ whole genome shotgun (WGS) entry which is preliminary data.</text>
</comment>
<dbReference type="NCBIfam" id="NF007158">
    <property type="entry name" value="PRK09593.1"/>
    <property type="match status" value="1"/>
</dbReference>
<dbReference type="NCBIfam" id="NF007356">
    <property type="entry name" value="PRK09852.1"/>
    <property type="match status" value="1"/>
</dbReference>
<keyword evidence="7" id="KW-1185">Reference proteome</keyword>
<dbReference type="Gene3D" id="3.20.20.80">
    <property type="entry name" value="Glycosidases"/>
    <property type="match status" value="1"/>
</dbReference>
<dbReference type="PRINTS" id="PR00131">
    <property type="entry name" value="GLHYDRLASE1"/>
</dbReference>